<dbReference type="OrthoDB" id="44820at2759"/>
<dbReference type="InterPro" id="IPR006917">
    <property type="entry name" value="SOUL_heme-bd"/>
</dbReference>
<comment type="caution">
    <text evidence="3">The sequence shown here is derived from an EMBL/GenBank/DDBJ whole genome shotgun (WGS) entry which is preliminary data.</text>
</comment>
<protein>
    <recommendedName>
        <fullName evidence="5">SOUL heme-binding protein</fullName>
    </recommendedName>
</protein>
<dbReference type="STRING" id="4540.A0A3L6PCT1"/>
<dbReference type="AlphaFoldDB" id="A0A3L6PCT1"/>
<dbReference type="SUPFAM" id="SSF55136">
    <property type="entry name" value="Probable bacterial effector-binding domain"/>
    <property type="match status" value="1"/>
</dbReference>
<proteinExistence type="inferred from homology"/>
<dbReference type="PANTHER" id="PTHR11220">
    <property type="entry name" value="HEME-BINDING PROTEIN-RELATED"/>
    <property type="match status" value="1"/>
</dbReference>
<feature type="compositionally biased region" description="Low complexity" evidence="2">
    <location>
        <begin position="389"/>
        <end position="404"/>
    </location>
</feature>
<accession>A0A3L6PCT1</accession>
<dbReference type="Pfam" id="PF10184">
    <property type="entry name" value="DUF2358"/>
    <property type="match status" value="1"/>
</dbReference>
<evidence type="ECO:0000313" key="4">
    <source>
        <dbReference type="Proteomes" id="UP000275267"/>
    </source>
</evidence>
<dbReference type="FunFam" id="3.20.80.10:FF:000008">
    <property type="entry name" value="SOUL heme-binding protein"/>
    <property type="match status" value="1"/>
</dbReference>
<dbReference type="InterPro" id="IPR011256">
    <property type="entry name" value="Reg_factor_effector_dom_sf"/>
</dbReference>
<dbReference type="InterPro" id="IPR018790">
    <property type="entry name" value="DUF2358"/>
</dbReference>
<dbReference type="EMBL" id="PQIB02000764">
    <property type="protein sequence ID" value="RLM48759.1"/>
    <property type="molecule type" value="Genomic_DNA"/>
</dbReference>
<evidence type="ECO:0000256" key="2">
    <source>
        <dbReference type="SAM" id="MobiDB-lite"/>
    </source>
</evidence>
<feature type="compositionally biased region" description="Low complexity" evidence="2">
    <location>
        <begin position="430"/>
        <end position="442"/>
    </location>
</feature>
<feature type="compositionally biased region" description="Basic and acidic residues" evidence="2">
    <location>
        <begin position="405"/>
        <end position="416"/>
    </location>
</feature>
<gene>
    <name evidence="3" type="ORF">C2845_PMPSC004478</name>
</gene>
<evidence type="ECO:0000313" key="3">
    <source>
        <dbReference type="EMBL" id="RLM48759.1"/>
    </source>
</evidence>
<dbReference type="PANTHER" id="PTHR11220:SF50">
    <property type="entry name" value="SOUL HEME-BINDING FAMILY PROTEIN"/>
    <property type="match status" value="1"/>
</dbReference>
<comment type="similarity">
    <text evidence="1">Belongs to the HEBP family.</text>
</comment>
<dbReference type="Proteomes" id="UP000275267">
    <property type="component" value="Unassembled WGS sequence"/>
</dbReference>
<name>A0A3L6PCT1_PANMI</name>
<dbReference type="Gene3D" id="3.20.80.10">
    <property type="entry name" value="Regulatory factor, effector binding domain"/>
    <property type="match status" value="1"/>
</dbReference>
<feature type="region of interest" description="Disordered" evidence="2">
    <location>
        <begin position="383"/>
        <end position="461"/>
    </location>
</feature>
<sequence>MATTTSLRSRLLILPPPLASPTAVSLRLRPCASALPCSSRWRNLRLVARAAPPGGAVAPASSSAPAAAEEKDEKGGGDGLSAADAERLCEFLRADLPHLFDDVGIDRSAYDDRVRFRDPITSHDTIDGYLFNIRLLKLLFRPDFYLHAIKQTGPYELTTRWTMVMKFMLLPWKPELVFTGLSIMGLNPQNLKFNSHVDLWDSIENNEYFSFEGLWDVFKQLRFYKTPDIETPNYLILKRTAHYEVRSYSPFLIVEAKGDKLTGSSGFNNVTGYIFGKNASSEKIPMTTPVFTQASDGTLSDVFIQIVLPMNKDLNSLPAPNTEVVTLRKVEGGIVAVKKFSGRPKEEIVLQKEKDLRSQLLKDGLKPQQGCLLARYNDPRTKSFLMQPGKAEGAVGTGEAAEWGPPRRQEEAGAEREDQEGDEASGGAGLSVAAANAGAAVPTGGGRVATTEEAAWREEDRRRNGGRRWRWGLEGKSCRWADVLYVNVNSERLSHPGCTDLFWANLAPYNLTLNIELN</sequence>
<feature type="compositionally biased region" description="Low complexity" evidence="2">
    <location>
        <begin position="56"/>
        <end position="67"/>
    </location>
</feature>
<reference evidence="4" key="1">
    <citation type="journal article" date="2019" name="Nat. Commun.">
        <title>The genome of broomcorn millet.</title>
        <authorList>
            <person name="Zou C."/>
            <person name="Miki D."/>
            <person name="Li D."/>
            <person name="Tang Q."/>
            <person name="Xiao L."/>
            <person name="Rajput S."/>
            <person name="Deng P."/>
            <person name="Jia W."/>
            <person name="Huang R."/>
            <person name="Zhang M."/>
            <person name="Sun Y."/>
            <person name="Hu J."/>
            <person name="Fu X."/>
            <person name="Schnable P.S."/>
            <person name="Li F."/>
            <person name="Zhang H."/>
            <person name="Feng B."/>
            <person name="Zhu X."/>
            <person name="Liu R."/>
            <person name="Schnable J.C."/>
            <person name="Zhu J.-K."/>
            <person name="Zhang H."/>
        </authorList>
    </citation>
    <scope>NUCLEOTIDE SEQUENCE [LARGE SCALE GENOMIC DNA]</scope>
</reference>
<keyword evidence="4" id="KW-1185">Reference proteome</keyword>
<dbReference type="Pfam" id="PF04832">
    <property type="entry name" value="SOUL"/>
    <property type="match status" value="1"/>
</dbReference>
<evidence type="ECO:0000256" key="1">
    <source>
        <dbReference type="ARBA" id="ARBA00009817"/>
    </source>
</evidence>
<organism evidence="3 4">
    <name type="scientific">Panicum miliaceum</name>
    <name type="common">Proso millet</name>
    <name type="synonym">Broomcorn millet</name>
    <dbReference type="NCBI Taxonomy" id="4540"/>
    <lineage>
        <taxon>Eukaryota</taxon>
        <taxon>Viridiplantae</taxon>
        <taxon>Streptophyta</taxon>
        <taxon>Embryophyta</taxon>
        <taxon>Tracheophyta</taxon>
        <taxon>Spermatophyta</taxon>
        <taxon>Magnoliopsida</taxon>
        <taxon>Liliopsida</taxon>
        <taxon>Poales</taxon>
        <taxon>Poaceae</taxon>
        <taxon>PACMAD clade</taxon>
        <taxon>Panicoideae</taxon>
        <taxon>Panicodae</taxon>
        <taxon>Paniceae</taxon>
        <taxon>Panicinae</taxon>
        <taxon>Panicum</taxon>
        <taxon>Panicum sect. Panicum</taxon>
    </lineage>
</organism>
<evidence type="ECO:0008006" key="5">
    <source>
        <dbReference type="Google" id="ProtNLM"/>
    </source>
</evidence>
<feature type="region of interest" description="Disordered" evidence="2">
    <location>
        <begin position="56"/>
        <end position="79"/>
    </location>
</feature>